<dbReference type="Proteomes" id="UP000688137">
    <property type="component" value="Unassembled WGS sequence"/>
</dbReference>
<comment type="caution">
    <text evidence="2">The sequence shown here is derived from an EMBL/GenBank/DDBJ whole genome shotgun (WGS) entry which is preliminary data.</text>
</comment>
<protein>
    <submittedName>
        <fullName evidence="2">Uncharacterized protein</fullName>
    </submittedName>
</protein>
<dbReference type="EMBL" id="CAJJDM010000032">
    <property type="protein sequence ID" value="CAD8062295.1"/>
    <property type="molecule type" value="Genomic_DNA"/>
</dbReference>
<accession>A0A8S1L7T6</accession>
<proteinExistence type="predicted"/>
<name>A0A8S1L7T6_PARPR</name>
<reference evidence="2" key="1">
    <citation type="submission" date="2021-01" db="EMBL/GenBank/DDBJ databases">
        <authorList>
            <consortium name="Genoscope - CEA"/>
            <person name="William W."/>
        </authorList>
    </citation>
    <scope>NUCLEOTIDE SEQUENCE</scope>
</reference>
<dbReference type="AlphaFoldDB" id="A0A8S1L7T6"/>
<keyword evidence="3" id="KW-1185">Reference proteome</keyword>
<organism evidence="2 3">
    <name type="scientific">Paramecium primaurelia</name>
    <dbReference type="NCBI Taxonomy" id="5886"/>
    <lineage>
        <taxon>Eukaryota</taxon>
        <taxon>Sar</taxon>
        <taxon>Alveolata</taxon>
        <taxon>Ciliophora</taxon>
        <taxon>Intramacronucleata</taxon>
        <taxon>Oligohymenophorea</taxon>
        <taxon>Peniculida</taxon>
        <taxon>Parameciidae</taxon>
        <taxon>Paramecium</taxon>
    </lineage>
</organism>
<feature type="compositionally biased region" description="Polar residues" evidence="1">
    <location>
        <begin position="273"/>
        <end position="285"/>
    </location>
</feature>
<gene>
    <name evidence="2" type="ORF">PPRIM_AZ9-3.1.T0330065</name>
</gene>
<evidence type="ECO:0000313" key="2">
    <source>
        <dbReference type="EMBL" id="CAD8062295.1"/>
    </source>
</evidence>
<evidence type="ECO:0000256" key="1">
    <source>
        <dbReference type="SAM" id="MobiDB-lite"/>
    </source>
</evidence>
<evidence type="ECO:0000313" key="3">
    <source>
        <dbReference type="Proteomes" id="UP000688137"/>
    </source>
</evidence>
<sequence>MNFKQKNIRQTKVQFYYEQAQERRKRFSIKNVKTYQLFRSPQKSSRIIRKNKLDISSTKLGNSSCCCSDCGKESVFKQRIFKIYTFTETQHSKQEQLRQQQIMDRYRNSKYIKTFKKLVYCLLFIIRYKIVQNIRYRQRQRMKKAFKTRIDNPRMTFLNVLEIASKQFHISPKFKSATNFDYIFSQNATAVNSPQDSDEEFYHFKPRKSLVQKLTSDEQYMHKKLSKSQQKLYLITGLNTVLNQYVTKKLNQTQQKSINQQQQKIIQPPLLSKHTSPRQNQSTHLPNIKLKQIN</sequence>
<dbReference type="OMA" id="FTETQHS"/>
<feature type="region of interest" description="Disordered" evidence="1">
    <location>
        <begin position="270"/>
        <end position="294"/>
    </location>
</feature>